<dbReference type="Gene3D" id="1.25.40.10">
    <property type="entry name" value="Tetratricopeptide repeat domain"/>
    <property type="match status" value="1"/>
</dbReference>
<feature type="transmembrane region" description="Helical" evidence="3">
    <location>
        <begin position="254"/>
        <end position="271"/>
    </location>
</feature>
<keyword evidence="1" id="KW-0677">Repeat</keyword>
<keyword evidence="3" id="KW-0472">Membrane</keyword>
<gene>
    <name evidence="4" type="ORF">GMLC_03220</name>
</gene>
<protein>
    <recommendedName>
        <fullName evidence="6">O-GlcNAc transferase</fullName>
    </recommendedName>
</protein>
<dbReference type="Proteomes" id="UP000587586">
    <property type="component" value="Unassembled WGS sequence"/>
</dbReference>
<evidence type="ECO:0000313" key="5">
    <source>
        <dbReference type="Proteomes" id="UP000587586"/>
    </source>
</evidence>
<evidence type="ECO:0000256" key="3">
    <source>
        <dbReference type="SAM" id="Phobius"/>
    </source>
</evidence>
<dbReference type="SUPFAM" id="SSF48452">
    <property type="entry name" value="TPR-like"/>
    <property type="match status" value="1"/>
</dbReference>
<dbReference type="PANTHER" id="PTHR44227">
    <property type="match status" value="1"/>
</dbReference>
<accession>A0A6V8N545</accession>
<dbReference type="PANTHER" id="PTHR44227:SF3">
    <property type="entry name" value="PROTEIN O-MANNOSYL-TRANSFERASE TMTC4"/>
    <property type="match status" value="1"/>
</dbReference>
<dbReference type="InterPro" id="IPR052346">
    <property type="entry name" value="O-mannosyl-transferase_TMTC"/>
</dbReference>
<comment type="caution">
    <text evidence="4">The sequence shown here is derived from an EMBL/GenBank/DDBJ whole genome shotgun (WGS) entry which is preliminary data.</text>
</comment>
<feature type="transmembrane region" description="Helical" evidence="3">
    <location>
        <begin position="291"/>
        <end position="307"/>
    </location>
</feature>
<dbReference type="AlphaFoldDB" id="A0A6V8N545"/>
<feature type="transmembrane region" description="Helical" evidence="3">
    <location>
        <begin position="12"/>
        <end position="30"/>
    </location>
</feature>
<feature type="transmembrane region" description="Helical" evidence="3">
    <location>
        <begin position="88"/>
        <end position="106"/>
    </location>
</feature>
<keyword evidence="2" id="KW-0802">TPR repeat</keyword>
<dbReference type="RefSeq" id="WP_183359274.1">
    <property type="nucleotide sequence ID" value="NZ_BLXZ01000001.1"/>
</dbReference>
<keyword evidence="5" id="KW-1185">Reference proteome</keyword>
<dbReference type="EMBL" id="BLXZ01000001">
    <property type="protein sequence ID" value="GFO66743.1"/>
    <property type="molecule type" value="Genomic_DNA"/>
</dbReference>
<feature type="transmembrane region" description="Helical" evidence="3">
    <location>
        <begin position="141"/>
        <end position="157"/>
    </location>
</feature>
<feature type="transmembrane region" description="Helical" evidence="3">
    <location>
        <begin position="342"/>
        <end position="359"/>
    </location>
</feature>
<feature type="transmembrane region" description="Helical" evidence="3">
    <location>
        <begin position="213"/>
        <end position="233"/>
    </location>
</feature>
<evidence type="ECO:0000256" key="1">
    <source>
        <dbReference type="ARBA" id="ARBA00022737"/>
    </source>
</evidence>
<feature type="transmembrane region" description="Helical" evidence="3">
    <location>
        <begin position="113"/>
        <end position="129"/>
    </location>
</feature>
<name>A0A6V8N545_9BACT</name>
<evidence type="ECO:0008006" key="6">
    <source>
        <dbReference type="Google" id="ProtNLM"/>
    </source>
</evidence>
<feature type="transmembrane region" description="Helical" evidence="3">
    <location>
        <begin position="314"/>
        <end position="336"/>
    </location>
</feature>
<proteinExistence type="predicted"/>
<sequence length="574" mass="63692">MSRDLNTRSCLLLLTFVVLGTYYPAIFSPFNSMDDPGTVNFLLNADNLTLREVFTPGNTYYRPLLFLTFWADNYLWGLLESFMHLENILMHLVNALLVFAITLRLSRLRGIETPLWALVASLLFGLHPINAESVNWVSGRTDPLACIFVLLSVFLLVRSRLTPLSSLLAALSLLVACLAKETAIFFLPAALIYPYFADSSERPSLLQVAKQHWIHLFVWVGTGVGFFAFRALAAPVRDAGVARVVTHVVGEKSVGLFFTLKLPLKAAGFYLKKLVQPFPLNFGIIQVSDLYLPLGVLVCLVVVWLVFRRTLSAFFFVSAAAVGCSALMIPLLGLTWTPLAERYMYIPGAFFVVGGVLAVQTLELSQRGRQWLALGVFVVLAVAGYGTAERTLLWQDNLALFQDTLKKSPNFTPAQNEVANALYQKGRDAEARAVVSSMQVNASLINYQYGLRTKASALAAAGDFEGAVAVLKEVLKDPGQHEIAVCNQILKLYEMQVDAGRTTRAQVYPDSVRLLSRLYELTRDPFYHYRLGVVHMMQKKRQLAQVNFAQAAAHAPANAVYRQPALKLAKKMAE</sequence>
<keyword evidence="3" id="KW-1133">Transmembrane helix</keyword>
<evidence type="ECO:0000313" key="4">
    <source>
        <dbReference type="EMBL" id="GFO66743.1"/>
    </source>
</evidence>
<reference evidence="5" key="1">
    <citation type="submission" date="2020-06" db="EMBL/GenBank/DDBJ databases">
        <title>Draft genomic sequecing of Geomonas sp. Red745.</title>
        <authorList>
            <person name="Itoh H."/>
            <person name="Xu Z.X."/>
            <person name="Ushijima N."/>
            <person name="Masuda Y."/>
            <person name="Shiratori Y."/>
            <person name="Senoo K."/>
        </authorList>
    </citation>
    <scope>NUCLEOTIDE SEQUENCE [LARGE SCALE GENOMIC DNA]</scope>
    <source>
        <strain evidence="5">Red745</strain>
    </source>
</reference>
<keyword evidence="3" id="KW-0812">Transmembrane</keyword>
<organism evidence="4 5">
    <name type="scientific">Geomonas limicola</name>
    <dbReference type="NCBI Taxonomy" id="2740186"/>
    <lineage>
        <taxon>Bacteria</taxon>
        <taxon>Pseudomonadati</taxon>
        <taxon>Thermodesulfobacteriota</taxon>
        <taxon>Desulfuromonadia</taxon>
        <taxon>Geobacterales</taxon>
        <taxon>Geobacteraceae</taxon>
        <taxon>Geomonas</taxon>
    </lineage>
</organism>
<evidence type="ECO:0000256" key="2">
    <source>
        <dbReference type="ARBA" id="ARBA00022803"/>
    </source>
</evidence>
<feature type="transmembrane region" description="Helical" evidence="3">
    <location>
        <begin position="169"/>
        <end position="193"/>
    </location>
</feature>
<dbReference type="InterPro" id="IPR011990">
    <property type="entry name" value="TPR-like_helical_dom_sf"/>
</dbReference>
<feature type="transmembrane region" description="Helical" evidence="3">
    <location>
        <begin position="371"/>
        <end position="388"/>
    </location>
</feature>